<evidence type="ECO:0000256" key="1">
    <source>
        <dbReference type="ARBA" id="ARBA00004141"/>
    </source>
</evidence>
<dbReference type="Proteomes" id="UP000654918">
    <property type="component" value="Unassembled WGS sequence"/>
</dbReference>
<evidence type="ECO:0000256" key="2">
    <source>
        <dbReference type="ARBA" id="ARBA00006727"/>
    </source>
</evidence>
<dbReference type="GO" id="GO:0022857">
    <property type="term" value="F:transmembrane transporter activity"/>
    <property type="evidence" value="ECO:0007669"/>
    <property type="project" value="InterPro"/>
</dbReference>
<keyword evidence="4" id="KW-0812">Transmembrane</keyword>
<dbReference type="PANTHER" id="PTHR11360:SF287">
    <property type="entry name" value="MFS MONOCARBOXYLATE TRANSPORTER"/>
    <property type="match status" value="1"/>
</dbReference>
<keyword evidence="7" id="KW-1185">Reference proteome</keyword>
<feature type="domain" description="Major facilitator superfamily (MFS) profile" evidence="5">
    <location>
        <begin position="242"/>
        <end position="434"/>
    </location>
</feature>
<gene>
    <name evidence="6" type="ORF">CPLU01_09631</name>
</gene>
<feature type="transmembrane region" description="Helical" evidence="4">
    <location>
        <begin position="364"/>
        <end position="385"/>
    </location>
</feature>
<evidence type="ECO:0000313" key="6">
    <source>
        <dbReference type="EMBL" id="KAF6826514.1"/>
    </source>
</evidence>
<keyword evidence="4" id="KW-1133">Transmembrane helix</keyword>
<reference evidence="6" key="1">
    <citation type="journal article" date="2020" name="Phytopathology">
        <title>Genome Sequence Resources of Colletotrichum truncatum, C. plurivorum, C. musicola, and C. sojae: Four Species Pathogenic to Soybean (Glycine max).</title>
        <authorList>
            <person name="Rogerio F."/>
            <person name="Boufleur T.R."/>
            <person name="Ciampi-Guillardi M."/>
            <person name="Sukno S.A."/>
            <person name="Thon M.R."/>
            <person name="Massola Junior N.S."/>
            <person name="Baroncelli R."/>
        </authorList>
    </citation>
    <scope>NUCLEOTIDE SEQUENCE</scope>
    <source>
        <strain evidence="6">LFN00145</strain>
    </source>
</reference>
<proteinExistence type="inferred from homology"/>
<feature type="region of interest" description="Disordered" evidence="3">
    <location>
        <begin position="1"/>
        <end position="28"/>
    </location>
</feature>
<organism evidence="6 7">
    <name type="scientific">Colletotrichum plurivorum</name>
    <dbReference type="NCBI Taxonomy" id="2175906"/>
    <lineage>
        <taxon>Eukaryota</taxon>
        <taxon>Fungi</taxon>
        <taxon>Dikarya</taxon>
        <taxon>Ascomycota</taxon>
        <taxon>Pezizomycotina</taxon>
        <taxon>Sordariomycetes</taxon>
        <taxon>Hypocreomycetidae</taxon>
        <taxon>Glomerellales</taxon>
        <taxon>Glomerellaceae</taxon>
        <taxon>Colletotrichum</taxon>
        <taxon>Colletotrichum orchidearum species complex</taxon>
    </lineage>
</organism>
<feature type="transmembrane region" description="Helical" evidence="4">
    <location>
        <begin position="109"/>
        <end position="128"/>
    </location>
</feature>
<feature type="transmembrane region" description="Helical" evidence="4">
    <location>
        <begin position="78"/>
        <end position="97"/>
    </location>
</feature>
<feature type="transmembrane region" description="Helical" evidence="4">
    <location>
        <begin position="38"/>
        <end position="58"/>
    </location>
</feature>
<dbReference type="Gene3D" id="1.20.1250.20">
    <property type="entry name" value="MFS general substrate transporter like domains"/>
    <property type="match status" value="2"/>
</dbReference>
<sequence>MATKTEPIALETASPSEDYSSDEVSDQPIPPPDGGAGAWRFLVGAFVVEAVLWGFPLSYGVFQDYYSIHPKFKHDNNIAIIGTVATSIYYLGGPLATPFVARYQKWQRHMAVAGWLGCVVALVAASFTDSVPGLIATQGVLYGFSFLFLNYPVLRMLNEWFVRRRGFAFGVMSAGAGCSGVGFPFLLDLLLSRYGYQTTLRAMAVAQFVTVLPVIPLLKGRLPGSAREKPRRIDTSFLRRPLFYCFALSNLFQGLGYHIPSLYLPTYATAIGLPGTVGALILAASNLATIFGQLGFGYVSDRVRNVLILVFASSSVAAVASFLIWGYASSLASLLAFSLIYSFSAGGYLCLWQRFGSILSEDPVPVYSIMALGKGIGNILTGPITAPLMTGKLDPGYGQGRFGPLIIFLGSMMLGSSMGILGWPFFPKAKEAEE</sequence>
<dbReference type="InterPro" id="IPR020846">
    <property type="entry name" value="MFS_dom"/>
</dbReference>
<dbReference type="SUPFAM" id="SSF103473">
    <property type="entry name" value="MFS general substrate transporter"/>
    <property type="match status" value="1"/>
</dbReference>
<name>A0A8H6K7W7_9PEZI</name>
<dbReference type="InterPro" id="IPR036259">
    <property type="entry name" value="MFS_trans_sf"/>
</dbReference>
<comment type="similarity">
    <text evidence="2">Belongs to the major facilitator superfamily. Monocarboxylate porter (TC 2.A.1.13) family.</text>
</comment>
<dbReference type="GO" id="GO:0016020">
    <property type="term" value="C:membrane"/>
    <property type="evidence" value="ECO:0007669"/>
    <property type="project" value="UniProtKB-SubCell"/>
</dbReference>
<evidence type="ECO:0000313" key="7">
    <source>
        <dbReference type="Proteomes" id="UP000654918"/>
    </source>
</evidence>
<dbReference type="AlphaFoldDB" id="A0A8H6K7W7"/>
<protein>
    <submittedName>
        <fullName evidence="6">Major facilitator superfamily transporter</fullName>
    </submittedName>
</protein>
<comment type="subcellular location">
    <subcellularLocation>
        <location evidence="1">Membrane</location>
        <topology evidence="1">Multi-pass membrane protein</topology>
    </subcellularLocation>
</comment>
<dbReference type="InterPro" id="IPR011701">
    <property type="entry name" value="MFS"/>
</dbReference>
<dbReference type="PROSITE" id="PS50850">
    <property type="entry name" value="MFS"/>
    <property type="match status" value="1"/>
</dbReference>
<evidence type="ECO:0000256" key="4">
    <source>
        <dbReference type="SAM" id="Phobius"/>
    </source>
</evidence>
<dbReference type="Pfam" id="PF07690">
    <property type="entry name" value="MFS_1"/>
    <property type="match status" value="1"/>
</dbReference>
<feature type="transmembrane region" description="Helical" evidence="4">
    <location>
        <begin position="334"/>
        <end position="352"/>
    </location>
</feature>
<feature type="transmembrane region" description="Helical" evidence="4">
    <location>
        <begin position="279"/>
        <end position="299"/>
    </location>
</feature>
<feature type="transmembrane region" description="Helical" evidence="4">
    <location>
        <begin position="166"/>
        <end position="187"/>
    </location>
</feature>
<feature type="transmembrane region" description="Helical" evidence="4">
    <location>
        <begin position="199"/>
        <end position="220"/>
    </location>
</feature>
<dbReference type="EMBL" id="WIGO01000153">
    <property type="protein sequence ID" value="KAF6826514.1"/>
    <property type="molecule type" value="Genomic_DNA"/>
</dbReference>
<keyword evidence="4" id="KW-0472">Membrane</keyword>
<evidence type="ECO:0000256" key="3">
    <source>
        <dbReference type="SAM" id="MobiDB-lite"/>
    </source>
</evidence>
<comment type="caution">
    <text evidence="6">The sequence shown here is derived from an EMBL/GenBank/DDBJ whole genome shotgun (WGS) entry which is preliminary data.</text>
</comment>
<feature type="transmembrane region" description="Helical" evidence="4">
    <location>
        <begin position="241"/>
        <end position="259"/>
    </location>
</feature>
<accession>A0A8H6K7W7</accession>
<evidence type="ECO:0000259" key="5">
    <source>
        <dbReference type="PROSITE" id="PS50850"/>
    </source>
</evidence>
<feature type="transmembrane region" description="Helical" evidence="4">
    <location>
        <begin position="134"/>
        <end position="154"/>
    </location>
</feature>
<dbReference type="InterPro" id="IPR050327">
    <property type="entry name" value="Proton-linked_MCT"/>
</dbReference>
<feature type="transmembrane region" description="Helical" evidence="4">
    <location>
        <begin position="405"/>
        <end position="426"/>
    </location>
</feature>
<feature type="transmembrane region" description="Helical" evidence="4">
    <location>
        <begin position="306"/>
        <end position="328"/>
    </location>
</feature>
<dbReference type="PANTHER" id="PTHR11360">
    <property type="entry name" value="MONOCARBOXYLATE TRANSPORTER"/>
    <property type="match status" value="1"/>
</dbReference>